<accession>A0A067NHT8</accession>
<sequence>MLLTLATNHLSSVDGSSPIGRRTLVPFNRGDPRLEPPTIEQIMNSASRTRRTQIFSYLQGAPRRRVVTTTTTKTSLLVRFREVNTPLLGMNKRGISNVDMLAQWLTARDVDKPREIVGNRQRNEHTVIPCRLTKQSGPSTCSPIQYYAGMHRLSSSQLAGPLATVLCRTSTPPTSLTRTSTRWSLRWGMSAAPSIRQSASMRVVQSLIHDYGAATLDKRRINIDIDCGINRNLVPDERIPHVVAYCRLQVYPARRSRFVLVDDCGTTHDSRGGMTRPTPLSSTLSRWTTLSVSSVSSLIHYTTRLWPGLIRHMHVAVGG</sequence>
<protein>
    <submittedName>
        <fullName evidence="1">Uncharacterized protein</fullName>
    </submittedName>
</protein>
<dbReference type="EMBL" id="KL198009">
    <property type="protein sequence ID" value="KDQ26545.1"/>
    <property type="molecule type" value="Genomic_DNA"/>
</dbReference>
<organism evidence="1 2">
    <name type="scientific">Pleurotus ostreatus (strain PC15)</name>
    <name type="common">Oyster mushroom</name>
    <dbReference type="NCBI Taxonomy" id="1137138"/>
    <lineage>
        <taxon>Eukaryota</taxon>
        <taxon>Fungi</taxon>
        <taxon>Dikarya</taxon>
        <taxon>Basidiomycota</taxon>
        <taxon>Agaricomycotina</taxon>
        <taxon>Agaricomycetes</taxon>
        <taxon>Agaricomycetidae</taxon>
        <taxon>Agaricales</taxon>
        <taxon>Pleurotineae</taxon>
        <taxon>Pleurotaceae</taxon>
        <taxon>Pleurotus</taxon>
    </lineage>
</organism>
<proteinExistence type="predicted"/>
<evidence type="ECO:0000313" key="1">
    <source>
        <dbReference type="EMBL" id="KDQ26545.1"/>
    </source>
</evidence>
<gene>
    <name evidence="1" type="ORF">PLEOSDRAFT_159538</name>
</gene>
<dbReference type="VEuPathDB" id="FungiDB:PLEOSDRAFT_159538"/>
<dbReference type="Proteomes" id="UP000027073">
    <property type="component" value="Unassembled WGS sequence"/>
</dbReference>
<evidence type="ECO:0000313" key="2">
    <source>
        <dbReference type="Proteomes" id="UP000027073"/>
    </source>
</evidence>
<dbReference type="AlphaFoldDB" id="A0A067NHT8"/>
<name>A0A067NHT8_PLEO1</name>
<reference evidence="2" key="1">
    <citation type="journal article" date="2014" name="Proc. Natl. Acad. Sci. U.S.A.">
        <title>Extensive sampling of basidiomycete genomes demonstrates inadequacy of the white-rot/brown-rot paradigm for wood decay fungi.</title>
        <authorList>
            <person name="Riley R."/>
            <person name="Salamov A.A."/>
            <person name="Brown D.W."/>
            <person name="Nagy L.G."/>
            <person name="Floudas D."/>
            <person name="Held B.W."/>
            <person name="Levasseur A."/>
            <person name="Lombard V."/>
            <person name="Morin E."/>
            <person name="Otillar R."/>
            <person name="Lindquist E.A."/>
            <person name="Sun H."/>
            <person name="LaButti K.M."/>
            <person name="Schmutz J."/>
            <person name="Jabbour D."/>
            <person name="Luo H."/>
            <person name="Baker S.E."/>
            <person name="Pisabarro A.G."/>
            <person name="Walton J.D."/>
            <person name="Blanchette R.A."/>
            <person name="Henrissat B."/>
            <person name="Martin F."/>
            <person name="Cullen D."/>
            <person name="Hibbett D.S."/>
            <person name="Grigoriev I.V."/>
        </authorList>
    </citation>
    <scope>NUCLEOTIDE SEQUENCE [LARGE SCALE GENOMIC DNA]</scope>
    <source>
        <strain evidence="2">PC15</strain>
    </source>
</reference>
<dbReference type="HOGENOM" id="CLU_1005167_0_0_1"/>
<dbReference type="InParanoid" id="A0A067NHT8"/>